<evidence type="ECO:0000313" key="6">
    <source>
        <dbReference type="EMBL" id="MCH7321704.1"/>
    </source>
</evidence>
<name>A0ABS9UBJ4_9BACL</name>
<dbReference type="Gene3D" id="3.40.50.1970">
    <property type="match status" value="1"/>
</dbReference>
<evidence type="ECO:0000256" key="2">
    <source>
        <dbReference type="ARBA" id="ARBA00023002"/>
    </source>
</evidence>
<keyword evidence="7" id="KW-1185">Reference proteome</keyword>
<dbReference type="InterPro" id="IPR039697">
    <property type="entry name" value="Alcohol_dehydrogenase_Fe"/>
</dbReference>
<dbReference type="Pfam" id="PF25137">
    <property type="entry name" value="ADH_Fe_C"/>
    <property type="match status" value="1"/>
</dbReference>
<accession>A0ABS9UBJ4</accession>
<evidence type="ECO:0000313" key="7">
    <source>
        <dbReference type="Proteomes" id="UP001316087"/>
    </source>
</evidence>
<dbReference type="EMBL" id="JAKZFC010000002">
    <property type="protein sequence ID" value="MCH7321704.1"/>
    <property type="molecule type" value="Genomic_DNA"/>
</dbReference>
<sequence length="399" mass="44366">MYTAYCRTFQGTMRLGMKFLNWRTPQIVEGENSLLRLPELIQDLQLERVLIVTDNGIQKIGLMNPLLTQLKALHISFVIYDETVPNPTFTNIEKALALYSEHNCQGIIAFGGGSPIDCAKAVAACLARPDKSLADMKGLFKVRKEIPPFFAVPTTAGTGSEGTIAAVVSNSETLEKFAIMDPSLIPHYAILDPLLTINLPKHITSTTGMDALTHAIEAYIGRSNTKETRKYSREAVILIFKYLYRAYEDGTDIEARAQMQRASYLAGLAFTRAYVGYVHAIAHTLGGFYQIPHGYANAIILPHVLKYYGDSVAKPLAELANLVGIGKVSDSDERKAQLFIEAIEQLNAKMNIPNKIQGIDNHDVPLMVERALQEANPLYPVPKIVNKDEMFYLYQLIKQ</sequence>
<dbReference type="InterPro" id="IPR018211">
    <property type="entry name" value="ADH_Fe_CS"/>
</dbReference>
<dbReference type="InterPro" id="IPR056798">
    <property type="entry name" value="ADH_Fe_C"/>
</dbReference>
<dbReference type="PANTHER" id="PTHR11496">
    <property type="entry name" value="ALCOHOL DEHYDROGENASE"/>
    <property type="match status" value="1"/>
</dbReference>
<feature type="domain" description="Alcohol dehydrogenase iron-type/glycerol dehydrogenase GldA" evidence="4">
    <location>
        <begin position="25"/>
        <end position="193"/>
    </location>
</feature>
<keyword evidence="3" id="KW-0520">NAD</keyword>
<reference evidence="6 7" key="1">
    <citation type="submission" date="2022-03" db="EMBL/GenBank/DDBJ databases">
        <authorList>
            <person name="Jo J.-H."/>
            <person name="Im W.-T."/>
        </authorList>
    </citation>
    <scope>NUCLEOTIDE SEQUENCE [LARGE SCALE GENOMIC DNA]</scope>
    <source>
        <strain evidence="6 7">MA9</strain>
    </source>
</reference>
<dbReference type="RefSeq" id="WP_241368763.1">
    <property type="nucleotide sequence ID" value="NZ_JAKZFC010000002.1"/>
</dbReference>
<dbReference type="InterPro" id="IPR001670">
    <property type="entry name" value="ADH_Fe/GldA"/>
</dbReference>
<dbReference type="Gene3D" id="1.20.1090.10">
    <property type="entry name" value="Dehydroquinate synthase-like - alpha domain"/>
    <property type="match status" value="1"/>
</dbReference>
<protein>
    <submittedName>
        <fullName evidence="6">Iron-containing alcohol dehydrogenase</fullName>
    </submittedName>
</protein>
<keyword evidence="2" id="KW-0560">Oxidoreductase</keyword>
<dbReference type="Pfam" id="PF00465">
    <property type="entry name" value="Fe-ADH"/>
    <property type="match status" value="1"/>
</dbReference>
<organism evidence="6 7">
    <name type="scientific">Solibacillus palustris</name>
    <dbReference type="NCBI Taxonomy" id="2908203"/>
    <lineage>
        <taxon>Bacteria</taxon>
        <taxon>Bacillati</taxon>
        <taxon>Bacillota</taxon>
        <taxon>Bacilli</taxon>
        <taxon>Bacillales</taxon>
        <taxon>Caryophanaceae</taxon>
        <taxon>Solibacillus</taxon>
    </lineage>
</organism>
<comment type="caution">
    <text evidence="6">The sequence shown here is derived from an EMBL/GenBank/DDBJ whole genome shotgun (WGS) entry which is preliminary data.</text>
</comment>
<gene>
    <name evidence="6" type="ORF">LZ480_07335</name>
</gene>
<dbReference type="SUPFAM" id="SSF56796">
    <property type="entry name" value="Dehydroquinate synthase-like"/>
    <property type="match status" value="1"/>
</dbReference>
<evidence type="ECO:0000256" key="3">
    <source>
        <dbReference type="ARBA" id="ARBA00023027"/>
    </source>
</evidence>
<evidence type="ECO:0000259" key="4">
    <source>
        <dbReference type="Pfam" id="PF00465"/>
    </source>
</evidence>
<feature type="domain" description="Fe-containing alcohol dehydrogenase-like C-terminal" evidence="5">
    <location>
        <begin position="205"/>
        <end position="395"/>
    </location>
</feature>
<dbReference type="CDD" id="cd08189">
    <property type="entry name" value="Fe-ADH-like"/>
    <property type="match status" value="1"/>
</dbReference>
<evidence type="ECO:0000256" key="1">
    <source>
        <dbReference type="ARBA" id="ARBA00007358"/>
    </source>
</evidence>
<proteinExistence type="inferred from homology"/>
<dbReference type="PANTHER" id="PTHR11496:SF102">
    <property type="entry name" value="ALCOHOL DEHYDROGENASE 4"/>
    <property type="match status" value="1"/>
</dbReference>
<comment type="similarity">
    <text evidence="1">Belongs to the iron-containing alcohol dehydrogenase family.</text>
</comment>
<evidence type="ECO:0000259" key="5">
    <source>
        <dbReference type="Pfam" id="PF25137"/>
    </source>
</evidence>
<dbReference type="Proteomes" id="UP001316087">
    <property type="component" value="Unassembled WGS sequence"/>
</dbReference>
<dbReference type="PROSITE" id="PS00060">
    <property type="entry name" value="ADH_IRON_2"/>
    <property type="match status" value="1"/>
</dbReference>